<organism evidence="2 3">
    <name type="scientific">Brassica napus</name>
    <name type="common">Rape</name>
    <dbReference type="NCBI Taxonomy" id="3708"/>
    <lineage>
        <taxon>Eukaryota</taxon>
        <taxon>Viridiplantae</taxon>
        <taxon>Streptophyta</taxon>
        <taxon>Embryophyta</taxon>
        <taxon>Tracheophyta</taxon>
        <taxon>Spermatophyta</taxon>
        <taxon>Magnoliopsida</taxon>
        <taxon>eudicotyledons</taxon>
        <taxon>Gunneridae</taxon>
        <taxon>Pentapetalae</taxon>
        <taxon>rosids</taxon>
        <taxon>malvids</taxon>
        <taxon>Brassicales</taxon>
        <taxon>Brassicaceae</taxon>
        <taxon>Brassiceae</taxon>
        <taxon>Brassica</taxon>
    </lineage>
</organism>
<feature type="non-terminal residue" evidence="2">
    <location>
        <position position="213"/>
    </location>
</feature>
<dbReference type="Pfam" id="PF00076">
    <property type="entry name" value="RRM_1"/>
    <property type="match status" value="1"/>
</dbReference>
<comment type="caution">
    <text evidence="2">The sequence shown here is derived from an EMBL/GenBank/DDBJ whole genome shotgun (WGS) entry which is preliminary data.</text>
</comment>
<sequence>MHVANLKSLCMFIGVCSEIMGRSYSYSPSPPRRRYRSPSPVGYYKGRSRDAPTSLLVRNLRLDCRPDDLRRPFGRFGRLKDIYIPRNYYTGLVCLIRVSETSVDDWLILPFHFEDVLVKVEVREGHLQDLHMVTPGLLATRVRQTTEEATHVRQSTGEAIHVHRMMKGAVQGNSRLCSLFHRETGGDRTRAQAQELVMSQEAGARVLDTNADL</sequence>
<dbReference type="Proteomes" id="UP000824890">
    <property type="component" value="Unassembled WGS sequence"/>
</dbReference>
<proteinExistence type="predicted"/>
<feature type="domain" description="RRM" evidence="1">
    <location>
        <begin position="55"/>
        <end position="91"/>
    </location>
</feature>
<reference evidence="2 3" key="1">
    <citation type="submission" date="2021-05" db="EMBL/GenBank/DDBJ databases">
        <title>Genome Assembly of Synthetic Allotetraploid Brassica napus Reveals Homoeologous Exchanges between Subgenomes.</title>
        <authorList>
            <person name="Davis J.T."/>
        </authorList>
    </citation>
    <scope>NUCLEOTIDE SEQUENCE [LARGE SCALE GENOMIC DNA]</scope>
    <source>
        <strain evidence="3">cv. Da-Ae</strain>
        <tissue evidence="2">Seedling</tissue>
    </source>
</reference>
<name>A0ABQ8DE23_BRANA</name>
<evidence type="ECO:0000313" key="2">
    <source>
        <dbReference type="EMBL" id="KAH0927438.1"/>
    </source>
</evidence>
<gene>
    <name evidence="2" type="ORF">HID58_019694</name>
</gene>
<dbReference type="InterPro" id="IPR000504">
    <property type="entry name" value="RRM_dom"/>
</dbReference>
<dbReference type="EMBL" id="JAGKQM010000005">
    <property type="protein sequence ID" value="KAH0927438.1"/>
    <property type="molecule type" value="Genomic_DNA"/>
</dbReference>
<dbReference type="SUPFAM" id="SSF54928">
    <property type="entry name" value="RNA-binding domain, RBD"/>
    <property type="match status" value="1"/>
</dbReference>
<dbReference type="InterPro" id="IPR035979">
    <property type="entry name" value="RBD_domain_sf"/>
</dbReference>
<protein>
    <recommendedName>
        <fullName evidence="1">RRM domain-containing protein</fullName>
    </recommendedName>
</protein>
<dbReference type="Gene3D" id="3.30.70.330">
    <property type="match status" value="1"/>
</dbReference>
<accession>A0ABQ8DE23</accession>
<keyword evidence="3" id="KW-1185">Reference proteome</keyword>
<evidence type="ECO:0000259" key="1">
    <source>
        <dbReference type="Pfam" id="PF00076"/>
    </source>
</evidence>
<dbReference type="InterPro" id="IPR012677">
    <property type="entry name" value="Nucleotide-bd_a/b_plait_sf"/>
</dbReference>
<evidence type="ECO:0000313" key="3">
    <source>
        <dbReference type="Proteomes" id="UP000824890"/>
    </source>
</evidence>